<dbReference type="PANTHER" id="PTHR43775">
    <property type="entry name" value="FATTY ACID SYNTHASE"/>
    <property type="match status" value="1"/>
</dbReference>
<dbReference type="InterPro" id="IPR020841">
    <property type="entry name" value="PKS_Beta-ketoAc_synthase_dom"/>
</dbReference>
<reference evidence="7 8" key="1">
    <citation type="journal article" date="2012" name="J. Bacteriol.">
        <title>Genome Sequence of the Pattern-Forming Social Bacterium Paenibacillus dendritiformis C454 Chiral Morphotype.</title>
        <authorList>
            <person name="Sirota-Madi A."/>
            <person name="Olender T."/>
            <person name="Helman Y."/>
            <person name="Brainis I."/>
            <person name="Finkelshtein A."/>
            <person name="Roth D."/>
            <person name="Hagai E."/>
            <person name="Leshkowitz D."/>
            <person name="Brodsky L."/>
            <person name="Galatenko V."/>
            <person name="Nikolaev V."/>
            <person name="Gutnick D.L."/>
            <person name="Lancet D."/>
            <person name="Ben-Jacob E."/>
        </authorList>
    </citation>
    <scope>NUCLEOTIDE SEQUENCE [LARGE SCALE GENOMIC DNA]</scope>
    <source>
        <strain evidence="7 8">C454</strain>
    </source>
</reference>
<sequence length="3077" mass="344849">MNPIDRSPYKDDDIAVIGIGLQIAGTDNLEEFWGIFENNIDCIRDLPQCRQDDMEDLAQLYSLMMPNPNGRISYNKAGYLDRIDEFDYEFFKISPIEAQVMDPIQRILLQTIFHAFDDAGYTPDMLNGTKTGIFIGYTPGSTKDNYSTNIFHNNPELIKYSNVGNMPCMVPSRASYILNLKGPTMIIDSACSSSLVAIHDACVSIQNGTCTMAIAGGIRLHSFPIAYDDMNVGFETDDNKTRTFDNAASGAAIGEGSAVVLLKPLKAAEKDKDHIYAVIKGTAINNDGASASITAPNPAAQASVILDALESSGVSVEEIDYIETHGTATALGDPIEFRGLTSAFEKFTDKKQFCGLSSSKSNIGHLYEAAGVASFIKALAAIKHKKIPGASHFNIPNLKIDFCDSPFYISNTTREWKKDGLRVCGISAFGISGTNCHVIVQEYNNQYEPVQAPEINLLGLSAKSLESMVSLVHHYKDYLDKNEVDVNLFAGNANLYRAHYAKRAAIVFSSRDHLLAIFNRLATTDPSEWTTIDGVYYVDQPNESKEIDYTEIRSALQRCNTSLMNKATGNLHADFGYLATMYSYGAKVDWRALYKGMKPKHIPIPYYPFKPTRCWLPKKEKKRSWTELASRLNPAKKEEESVPVSSDLFYKRVFVEADSIVKNHDLGRCLVIHRQEDPIEALRESLNQRFFAVETMGIDIDESKRTGFEKYFNQLFGEIPYKDISHIVIADLHGQKESWSAEQLLDSQKVQLLSVASLYREFANYENRLKVTPLLNHCFQVTGDEADVNPNSSSLFGLCKSLNRMFKNMTSCCIDMDNKTDWAKIADEICGISNKDSVAYRDNKRYYEGLYEAEMETDNQRIVIQDGGVYFISGGLGGIGFETAMEMAQRAKDVSLILVGRTRLPEQSEWETILRANPESDVAEKIGRLRMLQAKSKHVEYHSVDIADANALQFVLQYVKTKYGRMNGVIHGAGISGGITFDQLNEDHITNILKPKVIGTYMLDHFTRDQNLDFFVMFSSISTIFSSADLPGYIAGNIYLDSYSHYRSRATGSKSITVNWATWSEIGMAVKSKFTIDTLFQTIKTKEAIQALFSVLQQDSNSVVVARLNLKDKISMLLKTYPMQLSPRIVEALNENADAGHDRKSSSHANNHEQYGNVEDTLIKVCCKNLGYDEMNVHHNFFELGANSILLSIIYKDLNEVFPGVLQVTDLFSYPTISLLAEHISNQMASPIHPSCPEPEAQAASLPSQDTITVAPITVEAASSEANISESAAPGADIKPLEAGTMEQDDDSVAIIGVGLDLPAGNDLRSYWEVLINGINVVRDIPPERSVDITKHLRARSFSEEQIKFRKCGYLDEVNKFDHAFFGISPRDAALLDPVMRLFLQCCSNAIDDAGYGADGVKGTNTGVFLGYTANIGNAYNRLLYEMDPKLFNDALPIGQVSMTASRAAYVFDLKGPSMVIDTACSSSLVALHMACEQIRFGKCQMALAGGASIMAIPLADGTGIGFESPEEKTRAFADHASGSAIAEGVGVVLLKSLKQAQKDGDSIYAVIKGSAINQDGSSFGIAAPNYLAQSEAIQKAWDNAGVTAHDISYIEAHGTGTQLGDPIEIRGIHNAFEAFTDHKQICGIGSVKTNLGHANEAAGMCGLFKCILSLQHKLIPPTLHFQAPNQNIDFIHSPLYIVDKATPLQAKGEKAIIGISGFGMSGTNAHIILEEAPKAATLAKTSRKHPFIFTVSARTEKAVFQLVRRYRAYLLENTNVDLMDLTCTLNRGRKHYSHRLAFIYHHQHELLTKLTELAKYESFTQIANDWCRCGYYSIVPESKKEKYPHEITSKEQQKLSDDANAYCAKADKQNGAELQFIINCYIKGATVRWSALYNEPYQKLHLPTYPYARNHAWYPIPVKEAPMPQEKTVYDHFFHHKRWVVQDEVTVTLPPTEETWVLVHCDSHGTPLLARRLREEGVRVIEVFALHDGFTQIDQDTYRIGNNADDFKELFLQLSDLPIRKIVHVGAYRDDDPGSVNDMYQEFEYGFFNVVHLVKGLVKARLDQPVQLILVACNAYRISGEEQRLLPHHATVLSLGKVIEQENPNISCRAIDTDRDTDVGQIIGQLFADHQMYLIGLRQGTSYVEEFDEAEIQPETANRIVHGGTYIITGGTSGIGIQNAKLFSEQANCNLILLSRKGFPDESLWEAYETKEGYKEQIKEFKQMKKNGAALEFIACDVTNADDVQTMLEAVRTRYKKINGIVHCAGVIEPSFMLRKEKESYLSVFAPKITGTWNLANLTRNDDLDFMLLHSSNVTDAGEPGQSCYMAANAFLDAYTDYLNAQGRHTYTVNWVAWKETGMAHKQGTNVDTVTKAITNRDAVNALNQLLRSKPQRVVIGQFNEQVDLVPLLKHSRNAVAPSFTAKIYKEAYKRQIGDAAAPILVEPAPLPIVQEASQASPSGKEIKLTGKMEGIYTPVEKQIGKIYCDILGYEEADIYEGFFEMGGDSILLTEMHDTIDKLYPNIVKIADLFEFDSIHSLSEYITPRIPHDEAEESVEKAEVHNIKLKGNVEGIYTPVEGKIGQIYGEILGYDEVDIYEGFFEMGGDSILLTEMHDTINKLYPNIVKIADLFEFDSIQSLSEYITSRMERMESAEKNNAKEDADRKQKEQTDIVYYDMSCPQERIYFDYRLSSHKHVYNIGFVSDKSGDEYEDLVVNVNKFVAQFDMLRTTFATVNNKLVQCVNPMQPVEIERVQVASTDDIDFTPYLHTFKLSQYPLFHLTLFEAPDKKLLFFDIHHILLDGYSTTLLQEQMEAFGKQSASDKSLCPYSKYVEFEKNFYATKEYAEMGDYWKNQLHGFDFTHPLARKDANDTSFGHASAQVSSDLAGALLAFAKSRNTTIFNIFLSAYALALRMVTDRNDISIVTPMLNRYEPEFKHCIGVFTNVIPIRVEMKPQQTLDDHIKNVTNKTIGGIKNQFYQYNHIIRDFKGSDVQFHFYMDFEDNSLKKFRETEDIPYAVNIPKFTLDLEVKNLNQIYHISASYKKSYVSDEEVTAILHWFMKNLQEIFTNDKLHHTLDKFIEQFKAGEVQSGSV</sequence>
<organism evidence="7 8">
    <name type="scientific">Paenibacillus dendritiformis C454</name>
    <dbReference type="NCBI Taxonomy" id="1131935"/>
    <lineage>
        <taxon>Bacteria</taxon>
        <taxon>Bacillati</taxon>
        <taxon>Bacillota</taxon>
        <taxon>Bacilli</taxon>
        <taxon>Bacillales</taxon>
        <taxon>Paenibacillaceae</taxon>
        <taxon>Paenibacillus</taxon>
    </lineage>
</organism>
<dbReference type="InterPro" id="IPR001242">
    <property type="entry name" value="Condensation_dom"/>
</dbReference>
<dbReference type="GO" id="GO:0006633">
    <property type="term" value="P:fatty acid biosynthetic process"/>
    <property type="evidence" value="ECO:0007669"/>
    <property type="project" value="InterPro"/>
</dbReference>
<dbReference type="InterPro" id="IPR050091">
    <property type="entry name" value="PKS_NRPS_Biosynth_Enz"/>
</dbReference>
<dbReference type="InterPro" id="IPR036291">
    <property type="entry name" value="NAD(P)-bd_dom_sf"/>
</dbReference>
<dbReference type="SUPFAM" id="SSF47336">
    <property type="entry name" value="ACP-like"/>
    <property type="match status" value="3"/>
</dbReference>
<dbReference type="Gene3D" id="1.10.1240.100">
    <property type="match status" value="2"/>
</dbReference>
<dbReference type="PATRIC" id="fig|1131935.3.peg.782"/>
<keyword evidence="3" id="KW-0597">Phosphoprotein</keyword>
<evidence type="ECO:0000259" key="6">
    <source>
        <dbReference type="PROSITE" id="PS52004"/>
    </source>
</evidence>
<dbReference type="InterPro" id="IPR023213">
    <property type="entry name" value="CAT-like_dom_sf"/>
</dbReference>
<dbReference type="CDD" id="cd00833">
    <property type="entry name" value="PKS"/>
    <property type="match status" value="2"/>
</dbReference>
<dbReference type="PROSITE" id="PS50075">
    <property type="entry name" value="CARRIER"/>
    <property type="match status" value="3"/>
</dbReference>
<dbReference type="CDD" id="cd08953">
    <property type="entry name" value="KR_2_SDR_x"/>
    <property type="match status" value="2"/>
</dbReference>
<dbReference type="InterPro" id="IPR014030">
    <property type="entry name" value="Ketoacyl_synth_N"/>
</dbReference>
<dbReference type="SUPFAM" id="SSF53901">
    <property type="entry name" value="Thiolase-like"/>
    <property type="match status" value="2"/>
</dbReference>
<dbReference type="InterPro" id="IPR009081">
    <property type="entry name" value="PP-bd_ACP"/>
</dbReference>
<dbReference type="InterPro" id="IPR013968">
    <property type="entry name" value="PKS_KR"/>
</dbReference>
<name>H3SB85_9BACL</name>
<gene>
    <name evidence="7" type="ORF">PDENDC454_03854</name>
</gene>
<feature type="domain" description="Carrier" evidence="5">
    <location>
        <begin position="1153"/>
        <end position="1228"/>
    </location>
</feature>
<evidence type="ECO:0000256" key="4">
    <source>
        <dbReference type="ARBA" id="ARBA00022679"/>
    </source>
</evidence>
<dbReference type="InterPro" id="IPR049490">
    <property type="entry name" value="C883_1060-like_KR_N"/>
</dbReference>
<feature type="domain" description="Carrier" evidence="5">
    <location>
        <begin position="2556"/>
        <end position="2631"/>
    </location>
</feature>
<dbReference type="Pfam" id="PF00550">
    <property type="entry name" value="PP-binding"/>
    <property type="match status" value="3"/>
</dbReference>
<evidence type="ECO:0000313" key="8">
    <source>
        <dbReference type="Proteomes" id="UP000003900"/>
    </source>
</evidence>
<proteinExistence type="predicted"/>
<dbReference type="EMBL" id="AHKH01000007">
    <property type="protein sequence ID" value="EHQ63568.1"/>
    <property type="molecule type" value="Genomic_DNA"/>
</dbReference>
<evidence type="ECO:0000313" key="7">
    <source>
        <dbReference type="EMBL" id="EHQ63568.1"/>
    </source>
</evidence>
<dbReference type="InterPro" id="IPR018201">
    <property type="entry name" value="Ketoacyl_synth_AS"/>
</dbReference>
<evidence type="ECO:0000256" key="1">
    <source>
        <dbReference type="ARBA" id="ARBA00001957"/>
    </source>
</evidence>
<feature type="domain" description="Ketosynthase family 3 (KS3)" evidence="6">
    <location>
        <begin position="1290"/>
        <end position="1716"/>
    </location>
</feature>
<dbReference type="SUPFAM" id="SSF52777">
    <property type="entry name" value="CoA-dependent acyltransferases"/>
    <property type="match status" value="2"/>
</dbReference>
<dbReference type="Pfam" id="PF02801">
    <property type="entry name" value="Ketoacyl-synt_C"/>
    <property type="match status" value="2"/>
</dbReference>
<comment type="caution">
    <text evidence="7">The sequence shown here is derived from an EMBL/GenBank/DDBJ whole genome shotgun (WGS) entry which is preliminary data.</text>
</comment>
<keyword evidence="8" id="KW-1185">Reference proteome</keyword>
<evidence type="ECO:0000256" key="2">
    <source>
        <dbReference type="ARBA" id="ARBA00022450"/>
    </source>
</evidence>
<dbReference type="GO" id="GO:0004315">
    <property type="term" value="F:3-oxoacyl-[acyl-carrier-protein] synthase activity"/>
    <property type="evidence" value="ECO:0007669"/>
    <property type="project" value="InterPro"/>
</dbReference>
<dbReference type="Pfam" id="PF16197">
    <property type="entry name" value="KAsynt_C_assoc"/>
    <property type="match status" value="2"/>
</dbReference>
<dbReference type="OrthoDB" id="9765680at2"/>
<feature type="domain" description="Ketosynthase family 3 (KS3)" evidence="6">
    <location>
        <begin position="11"/>
        <end position="442"/>
    </location>
</feature>
<dbReference type="RefSeq" id="WP_006675276.1">
    <property type="nucleotide sequence ID" value="NZ_AHKH01000007.1"/>
</dbReference>
<dbReference type="Gene3D" id="3.40.47.10">
    <property type="match status" value="2"/>
</dbReference>
<evidence type="ECO:0000259" key="5">
    <source>
        <dbReference type="PROSITE" id="PS50075"/>
    </source>
</evidence>
<dbReference type="Pfam" id="PF00109">
    <property type="entry name" value="ketoacyl-synt"/>
    <property type="match status" value="2"/>
</dbReference>
<protein>
    <submittedName>
        <fullName evidence="7">Polyketide synthase</fullName>
    </submittedName>
</protein>
<dbReference type="Pfam" id="PF08659">
    <property type="entry name" value="KR"/>
    <property type="match status" value="2"/>
</dbReference>
<evidence type="ECO:0000256" key="3">
    <source>
        <dbReference type="ARBA" id="ARBA00022553"/>
    </source>
</evidence>
<comment type="cofactor">
    <cofactor evidence="1">
        <name>pantetheine 4'-phosphate</name>
        <dbReference type="ChEBI" id="CHEBI:47942"/>
    </cofactor>
</comment>
<dbReference type="PANTHER" id="PTHR43775:SF37">
    <property type="entry name" value="SI:DKEY-61P9.11"/>
    <property type="match status" value="1"/>
</dbReference>
<dbReference type="STRING" id="1131935.PDENDC454_03854"/>
<dbReference type="Gene3D" id="3.40.50.720">
    <property type="entry name" value="NAD(P)-binding Rossmann-like Domain"/>
    <property type="match status" value="2"/>
</dbReference>
<dbReference type="InterPro" id="IPR032821">
    <property type="entry name" value="PKS_assoc"/>
</dbReference>
<dbReference type="SMART" id="SM00823">
    <property type="entry name" value="PKS_PP"/>
    <property type="match status" value="3"/>
</dbReference>
<dbReference type="Pfam" id="PF21394">
    <property type="entry name" value="Beta-ketacyl_N"/>
    <property type="match status" value="1"/>
</dbReference>
<dbReference type="InterPro" id="IPR020806">
    <property type="entry name" value="PKS_PP-bd"/>
</dbReference>
<dbReference type="SMART" id="SM00825">
    <property type="entry name" value="PKS_KS"/>
    <property type="match status" value="2"/>
</dbReference>
<dbReference type="InterPro" id="IPR016039">
    <property type="entry name" value="Thiolase-like"/>
</dbReference>
<keyword evidence="2" id="KW-0596">Phosphopantetheine</keyword>
<accession>H3SB85</accession>
<dbReference type="InterPro" id="IPR014031">
    <property type="entry name" value="Ketoacyl_synth_C"/>
</dbReference>
<dbReference type="PROSITE" id="PS52004">
    <property type="entry name" value="KS3_2"/>
    <property type="match status" value="2"/>
</dbReference>
<dbReference type="SUPFAM" id="SSF51735">
    <property type="entry name" value="NAD(P)-binding Rossmann-fold domains"/>
    <property type="match status" value="4"/>
</dbReference>
<dbReference type="Gene3D" id="3.30.559.10">
    <property type="entry name" value="Chloramphenicol acetyltransferase-like domain"/>
    <property type="match status" value="1"/>
</dbReference>
<dbReference type="PROSITE" id="PS00606">
    <property type="entry name" value="KS3_1"/>
    <property type="match status" value="2"/>
</dbReference>
<dbReference type="Proteomes" id="UP000003900">
    <property type="component" value="Unassembled WGS sequence"/>
</dbReference>
<dbReference type="Gene3D" id="3.30.559.30">
    <property type="entry name" value="Nonribosomal peptide synthetase, condensation domain"/>
    <property type="match status" value="1"/>
</dbReference>
<dbReference type="Pfam" id="PF00668">
    <property type="entry name" value="Condensation"/>
    <property type="match status" value="1"/>
</dbReference>
<feature type="domain" description="Carrier" evidence="5">
    <location>
        <begin position="2456"/>
        <end position="2531"/>
    </location>
</feature>
<dbReference type="GO" id="GO:0004312">
    <property type="term" value="F:fatty acid synthase activity"/>
    <property type="evidence" value="ECO:0007669"/>
    <property type="project" value="TreeGrafter"/>
</dbReference>
<keyword evidence="4" id="KW-0808">Transferase</keyword>
<dbReference type="GO" id="GO:0031177">
    <property type="term" value="F:phosphopantetheine binding"/>
    <property type="evidence" value="ECO:0007669"/>
    <property type="project" value="InterPro"/>
</dbReference>
<dbReference type="InterPro" id="IPR036736">
    <property type="entry name" value="ACP-like_sf"/>
</dbReference>
<dbReference type="Gene3D" id="1.10.1200.10">
    <property type="entry name" value="ACP-like"/>
    <property type="match status" value="3"/>
</dbReference>
<dbReference type="InterPro" id="IPR057326">
    <property type="entry name" value="KR_dom"/>
</dbReference>
<dbReference type="SMART" id="SM00822">
    <property type="entry name" value="PKS_KR"/>
    <property type="match status" value="2"/>
</dbReference>